<evidence type="ECO:0000256" key="3">
    <source>
        <dbReference type="ARBA" id="ARBA00023002"/>
    </source>
</evidence>
<evidence type="ECO:0000256" key="5">
    <source>
        <dbReference type="PIRSR" id="PIRSR000097-2"/>
    </source>
</evidence>
<dbReference type="PIRSF" id="PIRSF000097">
    <property type="entry name" value="AKR"/>
    <property type="match status" value="1"/>
</dbReference>
<accession>A0A9Q0MYW9</accession>
<keyword evidence="9" id="KW-1185">Reference proteome</keyword>
<feature type="domain" description="NADP-dependent oxidoreductase" evidence="7">
    <location>
        <begin position="15"/>
        <end position="299"/>
    </location>
</feature>
<sequence>MSSVKFFNGFSMPVVGLGTWQSSNPQELEAALDEALKAGYRHIDTAYMYQNEHVIGNVLKRWLDSGNIKREELFIVTKLPPIGMTPEKVEYFIQKSLKSLQLDYLDLYLVHLPIGLQYVNDTDLWPKRDNKILIDPTSSIEAVWKAMEEQVDNGRTRSIGISNFNREKVERIMKVARIQPANQQIELHAYFQRPELLETCRKHNITVVAYAPLGSPGRKQLYEQRGLTFEPIPLLEDEIIVEIAKRHSKSTAQVLMKYWIQQNIAVIPKSVTPERVRSNIDLFDFELSADEMLKIKALNKGSSGRTFSLAFPGVPDHPEYSVDD</sequence>
<name>A0A9Q0MYW9_9DIPT</name>
<gene>
    <name evidence="8" type="primary">AKR1E2_1</name>
    <name evidence="8" type="ORF">Bhyg_05539</name>
</gene>
<evidence type="ECO:0000256" key="1">
    <source>
        <dbReference type="ARBA" id="ARBA00007905"/>
    </source>
</evidence>
<reference evidence="8" key="1">
    <citation type="submission" date="2022-07" db="EMBL/GenBank/DDBJ databases">
        <authorList>
            <person name="Trinca V."/>
            <person name="Uliana J.V.C."/>
            <person name="Torres T.T."/>
            <person name="Ward R.J."/>
            <person name="Monesi N."/>
        </authorList>
    </citation>
    <scope>NUCLEOTIDE SEQUENCE</scope>
    <source>
        <strain evidence="8">HSMRA1968</strain>
        <tissue evidence="8">Whole embryos</tissue>
    </source>
</reference>
<dbReference type="PROSITE" id="PS00062">
    <property type="entry name" value="ALDOKETO_REDUCTASE_2"/>
    <property type="match status" value="1"/>
</dbReference>
<dbReference type="FunFam" id="3.20.20.100:FF:000006">
    <property type="entry name" value="Aldo-keto reductase family 1 member A1"/>
    <property type="match status" value="1"/>
</dbReference>
<protein>
    <submittedName>
        <fullName evidence="8">1,5-anhydro-D-fructose reductase</fullName>
    </submittedName>
</protein>
<dbReference type="PROSITE" id="PS00798">
    <property type="entry name" value="ALDOKETO_REDUCTASE_1"/>
    <property type="match status" value="1"/>
</dbReference>
<evidence type="ECO:0000256" key="6">
    <source>
        <dbReference type="PIRSR" id="PIRSR000097-3"/>
    </source>
</evidence>
<dbReference type="PANTHER" id="PTHR11732">
    <property type="entry name" value="ALDO/KETO REDUCTASE"/>
    <property type="match status" value="1"/>
</dbReference>
<dbReference type="SUPFAM" id="SSF51430">
    <property type="entry name" value="NAD(P)-linked oxidoreductase"/>
    <property type="match status" value="1"/>
</dbReference>
<dbReference type="Proteomes" id="UP001151699">
    <property type="component" value="Chromosome B"/>
</dbReference>
<feature type="active site" description="Proton donor" evidence="4">
    <location>
        <position position="49"/>
    </location>
</feature>
<comment type="similarity">
    <text evidence="1">Belongs to the aldo/keto reductase family.</text>
</comment>
<dbReference type="GO" id="GO:0016491">
    <property type="term" value="F:oxidoreductase activity"/>
    <property type="evidence" value="ECO:0007669"/>
    <property type="project" value="UniProtKB-KW"/>
</dbReference>
<organism evidence="8 9">
    <name type="scientific">Pseudolycoriella hygida</name>
    <dbReference type="NCBI Taxonomy" id="35572"/>
    <lineage>
        <taxon>Eukaryota</taxon>
        <taxon>Metazoa</taxon>
        <taxon>Ecdysozoa</taxon>
        <taxon>Arthropoda</taxon>
        <taxon>Hexapoda</taxon>
        <taxon>Insecta</taxon>
        <taxon>Pterygota</taxon>
        <taxon>Neoptera</taxon>
        <taxon>Endopterygota</taxon>
        <taxon>Diptera</taxon>
        <taxon>Nematocera</taxon>
        <taxon>Sciaroidea</taxon>
        <taxon>Sciaridae</taxon>
        <taxon>Pseudolycoriella</taxon>
    </lineage>
</organism>
<dbReference type="InterPro" id="IPR036812">
    <property type="entry name" value="NAD(P)_OxRdtase_dom_sf"/>
</dbReference>
<dbReference type="Gene3D" id="3.20.20.100">
    <property type="entry name" value="NADP-dependent oxidoreductase domain"/>
    <property type="match status" value="1"/>
</dbReference>
<evidence type="ECO:0000256" key="4">
    <source>
        <dbReference type="PIRSR" id="PIRSR000097-1"/>
    </source>
</evidence>
<dbReference type="Pfam" id="PF00248">
    <property type="entry name" value="Aldo_ket_red"/>
    <property type="match status" value="1"/>
</dbReference>
<keyword evidence="2" id="KW-0521">NADP</keyword>
<dbReference type="PRINTS" id="PR00069">
    <property type="entry name" value="ALDKETRDTASE"/>
</dbReference>
<comment type="caution">
    <text evidence="8">The sequence shown here is derived from an EMBL/GenBank/DDBJ whole genome shotgun (WGS) entry which is preliminary data.</text>
</comment>
<feature type="site" description="Lowers pKa of active site Tyr" evidence="6">
    <location>
        <position position="78"/>
    </location>
</feature>
<evidence type="ECO:0000313" key="9">
    <source>
        <dbReference type="Proteomes" id="UP001151699"/>
    </source>
</evidence>
<dbReference type="EMBL" id="WJQU01000002">
    <property type="protein sequence ID" value="KAJ6640608.1"/>
    <property type="molecule type" value="Genomic_DNA"/>
</dbReference>
<dbReference type="OrthoDB" id="416253at2759"/>
<keyword evidence="3" id="KW-0560">Oxidoreductase</keyword>
<evidence type="ECO:0000256" key="2">
    <source>
        <dbReference type="ARBA" id="ARBA00022857"/>
    </source>
</evidence>
<dbReference type="InterPro" id="IPR020471">
    <property type="entry name" value="AKR"/>
</dbReference>
<dbReference type="InterPro" id="IPR023210">
    <property type="entry name" value="NADP_OxRdtase_dom"/>
</dbReference>
<feature type="binding site" evidence="5">
    <location>
        <position position="111"/>
    </location>
    <ligand>
        <name>substrate</name>
    </ligand>
</feature>
<evidence type="ECO:0000313" key="8">
    <source>
        <dbReference type="EMBL" id="KAJ6640608.1"/>
    </source>
</evidence>
<dbReference type="InterPro" id="IPR018170">
    <property type="entry name" value="Aldo/ket_reductase_CS"/>
</dbReference>
<proteinExistence type="inferred from homology"/>
<evidence type="ECO:0000259" key="7">
    <source>
        <dbReference type="Pfam" id="PF00248"/>
    </source>
</evidence>
<dbReference type="AlphaFoldDB" id="A0A9Q0MYW9"/>